<dbReference type="GO" id="GO:0005634">
    <property type="term" value="C:nucleus"/>
    <property type="evidence" value="ECO:0007669"/>
    <property type="project" value="UniProtKB-SubCell"/>
</dbReference>
<dbReference type="Pfam" id="PF00319">
    <property type="entry name" value="SRF-TF"/>
    <property type="match status" value="1"/>
</dbReference>
<dbReference type="FunFam" id="3.40.1810.10:FF:000006">
    <property type="entry name" value="Agamous-like MADS-box protein AGL62"/>
    <property type="match status" value="1"/>
</dbReference>
<protein>
    <submittedName>
        <fullName evidence="7">Agamous-like MADS-box protein AGL62</fullName>
    </submittedName>
</protein>
<dbReference type="PRINTS" id="PR00404">
    <property type="entry name" value="MADSDOMAIN"/>
</dbReference>
<dbReference type="SMART" id="SM00432">
    <property type="entry name" value="MADS"/>
    <property type="match status" value="1"/>
</dbReference>
<dbReference type="PANTHER" id="PTHR11945">
    <property type="entry name" value="MADS BOX PROTEIN"/>
    <property type="match status" value="1"/>
</dbReference>
<feature type="domain" description="MADS-box" evidence="6">
    <location>
        <begin position="13"/>
        <end position="73"/>
    </location>
</feature>
<dbReference type="PANTHER" id="PTHR11945:SF723">
    <property type="entry name" value="AGAMOUS-LIKE MADS-BOX PROTEIN AGL62"/>
    <property type="match status" value="1"/>
</dbReference>
<dbReference type="SUPFAM" id="SSF55455">
    <property type="entry name" value="SRF-like"/>
    <property type="match status" value="1"/>
</dbReference>
<gene>
    <name evidence="7" type="ORF">SHERM_09641</name>
</gene>
<evidence type="ECO:0000256" key="5">
    <source>
        <dbReference type="ARBA" id="ARBA00023242"/>
    </source>
</evidence>
<reference evidence="7" key="1">
    <citation type="submission" date="2019-12" db="EMBL/GenBank/DDBJ databases">
        <authorList>
            <person name="Scholes J."/>
        </authorList>
    </citation>
    <scope>NUCLEOTIDE SEQUENCE</scope>
</reference>
<keyword evidence="8" id="KW-1185">Reference proteome</keyword>
<keyword evidence="3" id="KW-0238">DNA-binding</keyword>
<keyword evidence="2" id="KW-0805">Transcription regulation</keyword>
<evidence type="ECO:0000313" key="7">
    <source>
        <dbReference type="EMBL" id="CAA0806757.1"/>
    </source>
</evidence>
<comment type="caution">
    <text evidence="7">The sequence shown here is derived from an EMBL/GenBank/DDBJ whole genome shotgun (WGS) entry which is preliminary data.</text>
</comment>
<dbReference type="InterPro" id="IPR002100">
    <property type="entry name" value="TF_MADSbox"/>
</dbReference>
<name>A0A9N7MG99_STRHE</name>
<keyword evidence="5" id="KW-0539">Nucleus</keyword>
<evidence type="ECO:0000256" key="2">
    <source>
        <dbReference type="ARBA" id="ARBA00023015"/>
    </source>
</evidence>
<dbReference type="InterPro" id="IPR036879">
    <property type="entry name" value="TF_MADSbox_sf"/>
</dbReference>
<keyword evidence="4" id="KW-0804">Transcription</keyword>
<evidence type="ECO:0000256" key="1">
    <source>
        <dbReference type="ARBA" id="ARBA00004123"/>
    </source>
</evidence>
<evidence type="ECO:0000313" key="8">
    <source>
        <dbReference type="Proteomes" id="UP001153555"/>
    </source>
</evidence>
<dbReference type="OrthoDB" id="1896642at2759"/>
<dbReference type="AlphaFoldDB" id="A0A9N7MG99"/>
<sequence>MEIPKSGGKRTSQGRQKIAIAKIEDKNRRQVTFSKRRPGIFRKASELCVLTGAEVAVVVHSEGKRVFTFGHPAADSVIDRFLSGGGAADAGESRPPREMEARYAGLCAELEAERRRQEAIGAEAAAGGGEFWWDAAVDGMGVEDMEQYAAALEELTRKAAARADDLMNARVAAGGGAAVGDAADLAGRGQWGGGFGSEDGVYPYGFGQGQID</sequence>
<proteinExistence type="predicted"/>
<dbReference type="Proteomes" id="UP001153555">
    <property type="component" value="Unassembled WGS sequence"/>
</dbReference>
<comment type="subcellular location">
    <subcellularLocation>
        <location evidence="1">Nucleus</location>
    </subcellularLocation>
</comment>
<dbReference type="GO" id="GO:0046983">
    <property type="term" value="F:protein dimerization activity"/>
    <property type="evidence" value="ECO:0007669"/>
    <property type="project" value="InterPro"/>
</dbReference>
<evidence type="ECO:0000256" key="4">
    <source>
        <dbReference type="ARBA" id="ARBA00023163"/>
    </source>
</evidence>
<evidence type="ECO:0000256" key="3">
    <source>
        <dbReference type="ARBA" id="ARBA00023125"/>
    </source>
</evidence>
<dbReference type="GO" id="GO:0000981">
    <property type="term" value="F:DNA-binding transcription factor activity, RNA polymerase II-specific"/>
    <property type="evidence" value="ECO:0007669"/>
    <property type="project" value="TreeGrafter"/>
</dbReference>
<accession>A0A9N7MG99</accession>
<dbReference type="GO" id="GO:0000978">
    <property type="term" value="F:RNA polymerase II cis-regulatory region sequence-specific DNA binding"/>
    <property type="evidence" value="ECO:0007669"/>
    <property type="project" value="TreeGrafter"/>
</dbReference>
<organism evidence="7 8">
    <name type="scientific">Striga hermonthica</name>
    <name type="common">Purple witchweed</name>
    <name type="synonym">Buchnera hermonthica</name>
    <dbReference type="NCBI Taxonomy" id="68872"/>
    <lineage>
        <taxon>Eukaryota</taxon>
        <taxon>Viridiplantae</taxon>
        <taxon>Streptophyta</taxon>
        <taxon>Embryophyta</taxon>
        <taxon>Tracheophyta</taxon>
        <taxon>Spermatophyta</taxon>
        <taxon>Magnoliopsida</taxon>
        <taxon>eudicotyledons</taxon>
        <taxon>Gunneridae</taxon>
        <taxon>Pentapetalae</taxon>
        <taxon>asterids</taxon>
        <taxon>lamiids</taxon>
        <taxon>Lamiales</taxon>
        <taxon>Orobanchaceae</taxon>
        <taxon>Buchnereae</taxon>
        <taxon>Striga</taxon>
    </lineage>
</organism>
<dbReference type="PROSITE" id="PS50066">
    <property type="entry name" value="MADS_BOX_2"/>
    <property type="match status" value="1"/>
</dbReference>
<dbReference type="EMBL" id="CACSLK010000984">
    <property type="protein sequence ID" value="CAA0806757.1"/>
    <property type="molecule type" value="Genomic_DNA"/>
</dbReference>
<evidence type="ECO:0000259" key="6">
    <source>
        <dbReference type="PROSITE" id="PS50066"/>
    </source>
</evidence>
<dbReference type="Gene3D" id="3.40.1810.10">
    <property type="entry name" value="Transcription factor, MADS-box"/>
    <property type="match status" value="1"/>
</dbReference>